<proteinExistence type="predicted"/>
<evidence type="ECO:0000313" key="2">
    <source>
        <dbReference type="EMBL" id="TBV08319.1"/>
    </source>
</evidence>
<dbReference type="EMBL" id="QJUM01000005">
    <property type="protein sequence ID" value="TBV08319.1"/>
    <property type="molecule type" value="Genomic_DNA"/>
</dbReference>
<dbReference type="Proteomes" id="UP000291334">
    <property type="component" value="Unassembled WGS sequence"/>
</dbReference>
<dbReference type="Pfam" id="PF06097">
    <property type="entry name" value="DUF945"/>
    <property type="match status" value="1"/>
</dbReference>
<accession>A0ABY1ZDN3</accession>
<reference evidence="2 3" key="1">
    <citation type="submission" date="2018-06" db="EMBL/GenBank/DDBJ databases">
        <title>Three novel Pseudomonas species isolated from symptomatic oak.</title>
        <authorList>
            <person name="Bueno-Gonzalez V."/>
            <person name="Brady C."/>
        </authorList>
    </citation>
    <scope>NUCLEOTIDE SEQUENCE [LARGE SCALE GENOMIC DNA]</scope>
    <source>
        <strain evidence="2 3">P26B</strain>
    </source>
</reference>
<dbReference type="InterPro" id="IPR010352">
    <property type="entry name" value="DUF945"/>
</dbReference>
<feature type="compositionally biased region" description="Acidic residues" evidence="1">
    <location>
        <begin position="505"/>
        <end position="536"/>
    </location>
</feature>
<keyword evidence="3" id="KW-1185">Reference proteome</keyword>
<evidence type="ECO:0000256" key="1">
    <source>
        <dbReference type="SAM" id="MobiDB-lite"/>
    </source>
</evidence>
<sequence length="536" mass="56790">MKKIAGIAAGVVVALGVIGTAGAWYTGTQLPGVLQSAIAQANQQSQDALLGSGITAKLELLSLETRLFSSIAHYRIAIDAPAYKKVPAHLELLLVDNIEHGPLPASRLKRLNPWPVMAVSNYELEANELTRKWFDAAGGAAPLGGQASLGYDGSTTGTLVFTPLDFAPTPTSTVRFSGLALDVEASKHATKVVVTGGMDSLLVSAADGGETPIRAELRGLTLNSDQRLGSGDFYLGDSNLKLATAQITLGDQPAVLIKDLSQFGSLQEASGLLAGRLGYDIGMVSYDGKDLAGMHMLWSLKDLDAAVVQSLLELYREKLTSIQQAQSLGQDVADLDFSPADEARLKTDFERLLSARPQIALEKYSIRSSSGEASLSMAVDLNQPESFELPPPELVRQMIAKVDARLSIAKAMIGDGVRAQAMFGGETDAKAIEDQAAMFTEMGSGMALGTGLLTLEGDTLQASLHYANDKVTFNGQDMTVEEFAMFVMSKANGLGGGGLGGDDQPQYDEADEAYPEGGIDDWDDAQEQPDEAPEEQ</sequence>
<organism evidence="2 3">
    <name type="scientific">Phytopseudomonas dryadis</name>
    <dbReference type="NCBI Taxonomy" id="2487520"/>
    <lineage>
        <taxon>Bacteria</taxon>
        <taxon>Pseudomonadati</taxon>
        <taxon>Pseudomonadota</taxon>
        <taxon>Gammaproteobacteria</taxon>
        <taxon>Pseudomonadales</taxon>
        <taxon>Pseudomonadaceae</taxon>
        <taxon>Phytopseudomonas</taxon>
    </lineage>
</organism>
<feature type="region of interest" description="Disordered" evidence="1">
    <location>
        <begin position="494"/>
        <end position="536"/>
    </location>
</feature>
<dbReference type="RefSeq" id="WP_131173452.1">
    <property type="nucleotide sequence ID" value="NZ_QJUM01000005.1"/>
</dbReference>
<protein>
    <submittedName>
        <fullName evidence="2">DUF945 domain-containing protein</fullName>
    </submittedName>
</protein>
<evidence type="ECO:0000313" key="3">
    <source>
        <dbReference type="Proteomes" id="UP000291334"/>
    </source>
</evidence>
<gene>
    <name evidence="2" type="ORF">DNK34_06195</name>
</gene>
<comment type="caution">
    <text evidence="2">The sequence shown here is derived from an EMBL/GenBank/DDBJ whole genome shotgun (WGS) entry which is preliminary data.</text>
</comment>
<name>A0ABY1ZDN3_9GAMM</name>